<evidence type="ECO:0000256" key="1">
    <source>
        <dbReference type="ARBA" id="ARBA00023136"/>
    </source>
</evidence>
<organism evidence="4 5">
    <name type="scientific">Metabacillus arenae</name>
    <dbReference type="NCBI Taxonomy" id="2771434"/>
    <lineage>
        <taxon>Bacteria</taxon>
        <taxon>Bacillati</taxon>
        <taxon>Bacillota</taxon>
        <taxon>Bacilli</taxon>
        <taxon>Bacillales</taxon>
        <taxon>Bacillaceae</taxon>
        <taxon>Metabacillus</taxon>
    </lineage>
</organism>
<sequence length="358" mass="41053">MNICIRVDASLKIGTGHVMRCLTLADQLKQTDSSISFICREHEGNLNDMIESKGYKVYRLPNDQKLNDNSWLGIPWEVDADQTMSIISKQIGFVDWLIVDHYKIDIKWETKLYAAAKKIMIIDDLADRQHVCDIILDQNFYHDMAARYQSLIPNETKRLFGPKYALLRQEFIEERKKIRYRKGELRRILVFFGGTDPTNETEKVLECIKMFKRKDLLFDVIVGNTNPRKDHLKVLSDKLPNSKFHCQINNMAALMNKADFSFGAGGSTTWERCYLGLPSCVTIIADNQIEVTKAMELQGCIINLGRSQNVTTYHYMELINKMTSKDLVQMSDNCLSLMEGCGSFIISNIISSYSSRGI</sequence>
<name>A0A926NIY0_9BACI</name>
<protein>
    <submittedName>
        <fullName evidence="4">UDP-2,4-diacetamido-2,4, 6-trideoxy-beta-L-altropyranose hydrolase</fullName>
        <ecNumber evidence="4">3.6.1.57</ecNumber>
    </submittedName>
</protein>
<proteinExistence type="predicted"/>
<comment type="caution">
    <text evidence="4">The sequence shown here is derived from an EMBL/GenBank/DDBJ whole genome shotgun (WGS) entry which is preliminary data.</text>
</comment>
<gene>
    <name evidence="4" type="primary">pseG</name>
    <name evidence="4" type="ORF">IC621_16980</name>
</gene>
<dbReference type="EMBL" id="JACXAI010000023">
    <property type="protein sequence ID" value="MBD1381925.1"/>
    <property type="molecule type" value="Genomic_DNA"/>
</dbReference>
<dbReference type="Proteomes" id="UP000626844">
    <property type="component" value="Unassembled WGS sequence"/>
</dbReference>
<evidence type="ECO:0000256" key="3">
    <source>
        <dbReference type="PIRSR" id="PIRSR620023-2"/>
    </source>
</evidence>
<keyword evidence="5" id="KW-1185">Reference proteome</keyword>
<evidence type="ECO:0000313" key="5">
    <source>
        <dbReference type="Proteomes" id="UP000626844"/>
    </source>
</evidence>
<dbReference type="InterPro" id="IPR020023">
    <property type="entry name" value="PseG"/>
</dbReference>
<keyword evidence="4" id="KW-0378">Hydrolase</keyword>
<keyword evidence="1" id="KW-0472">Membrane</keyword>
<evidence type="ECO:0000313" key="4">
    <source>
        <dbReference type="EMBL" id="MBD1381925.1"/>
    </source>
</evidence>
<feature type="binding site" evidence="3">
    <location>
        <position position="168"/>
    </location>
    <ligand>
        <name>substrate</name>
    </ligand>
</feature>
<dbReference type="Gene3D" id="3.40.50.2000">
    <property type="entry name" value="Glycogen Phosphorylase B"/>
    <property type="match status" value="1"/>
</dbReference>
<dbReference type="AlphaFoldDB" id="A0A926NIY0"/>
<dbReference type="GO" id="GO:0016787">
    <property type="term" value="F:hydrolase activity"/>
    <property type="evidence" value="ECO:0007669"/>
    <property type="project" value="UniProtKB-KW"/>
</dbReference>
<dbReference type="EC" id="3.6.1.57" evidence="4"/>
<dbReference type="PANTHER" id="PTHR21015">
    <property type="entry name" value="UDP-N-ACETYLGLUCOSAMINE--N-ACETYLMURAMYL-(PENTAPEPTIDE) PYROPHOSPHORYL-UNDECAPRENOL N-ACETYLGLUCOSAMINE TRANSFERASE 1"/>
    <property type="match status" value="1"/>
</dbReference>
<dbReference type="GO" id="GO:0016757">
    <property type="term" value="F:glycosyltransferase activity"/>
    <property type="evidence" value="ECO:0007669"/>
    <property type="project" value="TreeGrafter"/>
</dbReference>
<dbReference type="NCBIfam" id="TIGR03590">
    <property type="entry name" value="PseG"/>
    <property type="match status" value="1"/>
</dbReference>
<reference evidence="4" key="1">
    <citation type="submission" date="2020-09" db="EMBL/GenBank/DDBJ databases">
        <title>A novel bacterium of genus Bacillus, isolated from South China Sea.</title>
        <authorList>
            <person name="Huang H."/>
            <person name="Mo K."/>
            <person name="Hu Y."/>
        </authorList>
    </citation>
    <scope>NUCLEOTIDE SEQUENCE</scope>
    <source>
        <strain evidence="4">IB182487</strain>
    </source>
</reference>
<dbReference type="Gene3D" id="3.40.50.11190">
    <property type="match status" value="1"/>
</dbReference>
<dbReference type="RefSeq" id="WP_191159612.1">
    <property type="nucleotide sequence ID" value="NZ_JACXAI010000023.1"/>
</dbReference>
<feature type="binding site" evidence="3">
    <location>
        <position position="271"/>
    </location>
    <ligand>
        <name>substrate</name>
    </ligand>
</feature>
<evidence type="ECO:0000256" key="2">
    <source>
        <dbReference type="PIRSR" id="PIRSR620023-1"/>
    </source>
</evidence>
<dbReference type="SUPFAM" id="SSF53756">
    <property type="entry name" value="UDP-Glycosyltransferase/glycogen phosphorylase"/>
    <property type="match status" value="1"/>
</dbReference>
<dbReference type="PANTHER" id="PTHR21015:SF22">
    <property type="entry name" value="GLYCOSYLTRANSFERASE"/>
    <property type="match status" value="1"/>
</dbReference>
<accession>A0A926NIY0</accession>
<feature type="active site" description="Proton acceptor" evidence="2">
    <location>
        <position position="17"/>
    </location>
</feature>